<dbReference type="Gene3D" id="3.40.50.300">
    <property type="entry name" value="P-loop containing nucleotide triphosphate hydrolases"/>
    <property type="match status" value="1"/>
</dbReference>
<feature type="domain" description="ABC transporter" evidence="5">
    <location>
        <begin position="13"/>
        <end position="239"/>
    </location>
</feature>
<dbReference type="Proteomes" id="UP000000346">
    <property type="component" value="Chromosome"/>
</dbReference>
<organism evidence="6 7">
    <name type="scientific">Acidilobus saccharovorans (strain DSM 16705 / JCM 18335 / VKM B-2471 / 345-15)</name>
    <dbReference type="NCBI Taxonomy" id="666510"/>
    <lineage>
        <taxon>Archaea</taxon>
        <taxon>Thermoproteota</taxon>
        <taxon>Thermoprotei</taxon>
        <taxon>Acidilobales</taxon>
        <taxon>Acidilobaceae</taxon>
        <taxon>Acidilobus</taxon>
    </lineage>
</organism>
<dbReference type="Pfam" id="PF00005">
    <property type="entry name" value="ABC_tran"/>
    <property type="match status" value="1"/>
</dbReference>
<dbReference type="STRING" id="666510.ASAC_1477"/>
<keyword evidence="2" id="KW-0813">Transport</keyword>
<dbReference type="PANTHER" id="PTHR43335:SF11">
    <property type="entry name" value="ABC TRANSPORTER RELATED"/>
    <property type="match status" value="1"/>
</dbReference>
<protein>
    <submittedName>
        <fullName evidence="6">ABC transporter related protein</fullName>
    </submittedName>
</protein>
<proteinExistence type="inferred from homology"/>
<dbReference type="GO" id="GO:0016887">
    <property type="term" value="F:ATP hydrolysis activity"/>
    <property type="evidence" value="ECO:0007669"/>
    <property type="project" value="InterPro"/>
</dbReference>
<dbReference type="GO" id="GO:0005524">
    <property type="term" value="F:ATP binding"/>
    <property type="evidence" value="ECO:0007669"/>
    <property type="project" value="UniProtKB-KW"/>
</dbReference>
<keyword evidence="7" id="KW-1185">Reference proteome</keyword>
<dbReference type="SMART" id="SM00382">
    <property type="entry name" value="AAA"/>
    <property type="match status" value="1"/>
</dbReference>
<dbReference type="eggNOG" id="arCOG00194">
    <property type="taxonomic scope" value="Archaea"/>
</dbReference>
<dbReference type="InParanoid" id="D9PZ95"/>
<dbReference type="EMBL" id="CP001742">
    <property type="protein sequence ID" value="ADL19882.1"/>
    <property type="molecule type" value="Genomic_DNA"/>
</dbReference>
<accession>D9PZ95</accession>
<dbReference type="KEGG" id="asc:ASAC_1477"/>
<evidence type="ECO:0000256" key="1">
    <source>
        <dbReference type="ARBA" id="ARBA00005417"/>
    </source>
</evidence>
<keyword evidence="4" id="KW-0067">ATP-binding</keyword>
<gene>
    <name evidence="6" type="ordered locus">ASAC_1477</name>
</gene>
<dbReference type="SUPFAM" id="SSF52540">
    <property type="entry name" value="P-loop containing nucleoside triphosphate hydrolases"/>
    <property type="match status" value="1"/>
</dbReference>
<sequence>MGLGAKALGQAVLELRDVRKRFGDREALRGVSVSIGEGEFLGLVGPNGAGKTTLIRVSLGLLRRDSGDVRLFGRDPFLDPTARESVGVIFERPSLPATMPVIELLRRAARIYGVPESDVREAVKLAGLEGHESRPFGQLSAGLKQRAAIAHALVASPKFLVADEPTSNLDPVERASVLETLSRLKKERGVTILLSSHVLSEVLRVVDRIVVIKQGSVVAQGAPDEVIGSIKVARVRAPDPQALAKALIGRGLNAEAGVQEVTVRLRGPDDERALLLALADAVSSGIRYYGIDLVEPGLEELLREVS</sequence>
<dbReference type="InterPro" id="IPR027417">
    <property type="entry name" value="P-loop_NTPase"/>
</dbReference>
<evidence type="ECO:0000256" key="2">
    <source>
        <dbReference type="ARBA" id="ARBA00022448"/>
    </source>
</evidence>
<name>D9PZ95_ACIS3</name>
<evidence type="ECO:0000256" key="4">
    <source>
        <dbReference type="ARBA" id="ARBA00022840"/>
    </source>
</evidence>
<evidence type="ECO:0000313" key="6">
    <source>
        <dbReference type="EMBL" id="ADL19882.1"/>
    </source>
</evidence>
<dbReference type="AlphaFoldDB" id="D9PZ95"/>
<evidence type="ECO:0000259" key="5">
    <source>
        <dbReference type="PROSITE" id="PS50893"/>
    </source>
</evidence>
<keyword evidence="3" id="KW-0547">Nucleotide-binding</keyword>
<comment type="similarity">
    <text evidence="1">Belongs to the ABC transporter superfamily.</text>
</comment>
<evidence type="ECO:0000313" key="7">
    <source>
        <dbReference type="Proteomes" id="UP000000346"/>
    </source>
</evidence>
<dbReference type="HOGENOM" id="CLU_000604_1_2_2"/>
<reference evidence="6 7" key="1">
    <citation type="journal article" date="2010" name="Appl. Environ. Microbiol.">
        <title>The genome sequence of the crenarchaeon Acidilobus saccharovorans supports a new order, Acidilobales, and suggests an important ecological role in terrestrial acidic hot springs.</title>
        <authorList>
            <person name="Mardanov A.V."/>
            <person name="Svetlitchnyi V.A."/>
            <person name="Beletsky A.V."/>
            <person name="Prokofeva M.I."/>
            <person name="Bonch-Osmolovskaya E.A."/>
            <person name="Ravin N.V."/>
            <person name="Skryabin K.G."/>
        </authorList>
    </citation>
    <scope>NUCLEOTIDE SEQUENCE [LARGE SCALE GENOMIC DNA]</scope>
    <source>
        <strain evidence="7">DSM 16705 / JCM 18335 / VKM B-2471 / 345-15</strain>
    </source>
</reference>
<dbReference type="PROSITE" id="PS50893">
    <property type="entry name" value="ABC_TRANSPORTER_2"/>
    <property type="match status" value="1"/>
</dbReference>
<dbReference type="FunCoup" id="D9PZ95">
    <property type="interactions" value="16"/>
</dbReference>
<dbReference type="InterPro" id="IPR003593">
    <property type="entry name" value="AAA+_ATPase"/>
</dbReference>
<evidence type="ECO:0000256" key="3">
    <source>
        <dbReference type="ARBA" id="ARBA00022741"/>
    </source>
</evidence>
<dbReference type="InterPro" id="IPR003439">
    <property type="entry name" value="ABC_transporter-like_ATP-bd"/>
</dbReference>
<dbReference type="PANTHER" id="PTHR43335">
    <property type="entry name" value="ABC TRANSPORTER, ATP-BINDING PROTEIN"/>
    <property type="match status" value="1"/>
</dbReference>